<dbReference type="EMBL" id="AZEF01000025">
    <property type="protein sequence ID" value="KRL01534.1"/>
    <property type="molecule type" value="Genomic_DNA"/>
</dbReference>
<feature type="domain" description="Pyrroline-5-carboxylate reductase catalytic N-terminal" evidence="2">
    <location>
        <begin position="4"/>
        <end position="93"/>
    </location>
</feature>
<dbReference type="STRING" id="1423731.FC81_GL001218"/>
<keyword evidence="4" id="KW-1185">Reference proteome</keyword>
<evidence type="ECO:0000259" key="2">
    <source>
        <dbReference type="Pfam" id="PF03807"/>
    </source>
</evidence>
<dbReference type="AlphaFoldDB" id="A0A0R1M0U6"/>
<dbReference type="InterPro" id="IPR036291">
    <property type="entry name" value="NAD(P)-bd_dom_sf"/>
</dbReference>
<dbReference type="GO" id="GO:0015677">
    <property type="term" value="P:copper ion import"/>
    <property type="evidence" value="ECO:0007669"/>
    <property type="project" value="TreeGrafter"/>
</dbReference>
<evidence type="ECO:0000313" key="4">
    <source>
        <dbReference type="Proteomes" id="UP000051621"/>
    </source>
</evidence>
<dbReference type="Proteomes" id="UP000051621">
    <property type="component" value="Unassembled WGS sequence"/>
</dbReference>
<comment type="caution">
    <text evidence="3">The sequence shown here is derived from an EMBL/GenBank/DDBJ whole genome shotgun (WGS) entry which is preliminary data.</text>
</comment>
<dbReference type="GO" id="GO:0008823">
    <property type="term" value="F:cupric reductase (NADH) activity"/>
    <property type="evidence" value="ECO:0007669"/>
    <property type="project" value="TreeGrafter"/>
</dbReference>
<protein>
    <submittedName>
        <fullName evidence="3">NADP oxidoreductase coenzyme F420-dependent</fullName>
    </submittedName>
</protein>
<dbReference type="RefSeq" id="WP_057744031.1">
    <property type="nucleotide sequence ID" value="NZ_AZEF01000025.1"/>
</dbReference>
<reference evidence="3 4" key="1">
    <citation type="journal article" date="2015" name="Genome Announc.">
        <title>Expanding the biotechnology potential of lactobacilli through comparative genomics of 213 strains and associated genera.</title>
        <authorList>
            <person name="Sun Z."/>
            <person name="Harris H.M."/>
            <person name="McCann A."/>
            <person name="Guo C."/>
            <person name="Argimon S."/>
            <person name="Zhang W."/>
            <person name="Yang X."/>
            <person name="Jeffery I.B."/>
            <person name="Cooney J.C."/>
            <person name="Kagawa T.F."/>
            <person name="Liu W."/>
            <person name="Song Y."/>
            <person name="Salvetti E."/>
            <person name="Wrobel A."/>
            <person name="Rasinkangas P."/>
            <person name="Parkhill J."/>
            <person name="Rea M.C."/>
            <person name="O'Sullivan O."/>
            <person name="Ritari J."/>
            <person name="Douillard F.P."/>
            <person name="Paul Ross R."/>
            <person name="Yang R."/>
            <person name="Briner A.E."/>
            <person name="Felis G.E."/>
            <person name="de Vos W.M."/>
            <person name="Barrangou R."/>
            <person name="Klaenhammer T.R."/>
            <person name="Caufield P.W."/>
            <person name="Cui Y."/>
            <person name="Zhang H."/>
            <person name="O'Toole P.W."/>
        </authorList>
    </citation>
    <scope>NUCLEOTIDE SEQUENCE [LARGE SCALE GENOMIC DNA]</scope>
    <source>
        <strain evidence="3 4">DSM 19910</strain>
    </source>
</reference>
<name>A0A0R1M0U6_9LACO</name>
<dbReference type="Gene3D" id="3.40.50.720">
    <property type="entry name" value="NAD(P)-binding Rossmann-like Domain"/>
    <property type="match status" value="1"/>
</dbReference>
<dbReference type="GO" id="GO:0005886">
    <property type="term" value="C:plasma membrane"/>
    <property type="evidence" value="ECO:0007669"/>
    <property type="project" value="TreeGrafter"/>
</dbReference>
<dbReference type="PANTHER" id="PTHR14239">
    <property type="entry name" value="DUDULIN-RELATED"/>
    <property type="match status" value="1"/>
</dbReference>
<dbReference type="InterPro" id="IPR051267">
    <property type="entry name" value="STEAP_metalloreductase"/>
</dbReference>
<organism evidence="3 4">
    <name type="scientific">Liquorilactobacillus capillatus DSM 19910</name>
    <dbReference type="NCBI Taxonomy" id="1423731"/>
    <lineage>
        <taxon>Bacteria</taxon>
        <taxon>Bacillati</taxon>
        <taxon>Bacillota</taxon>
        <taxon>Bacilli</taxon>
        <taxon>Lactobacillales</taxon>
        <taxon>Lactobacillaceae</taxon>
        <taxon>Liquorilactobacillus</taxon>
    </lineage>
</organism>
<sequence>MTTTIGILGAGKLGTVLAQLTTAAGYHVLIAGSGHVAKIQLTVEVLIPAAVPTTIAEVCHQADIVILALPLSKYQTLSPAALAGKLVIDAMNYWWETDGNREDLTNTHYSSSEQVARYFHKSHVVKALNHMGYHDLFDEPRLQGQPGRKAIAIAGDEEKYVEETVKLVDRLGFDPVRAGSLADSGKMEPGSAVFGANVTKKELKKLLTDFSKTKYGQ</sequence>
<dbReference type="PANTHER" id="PTHR14239:SF0">
    <property type="entry name" value="F420-DEPENDENT NADP REDUCTASE"/>
    <property type="match status" value="1"/>
</dbReference>
<dbReference type="Pfam" id="PF03807">
    <property type="entry name" value="F420_oxidored"/>
    <property type="match status" value="1"/>
</dbReference>
<dbReference type="InterPro" id="IPR028939">
    <property type="entry name" value="P5C_Rdtase_cat_N"/>
</dbReference>
<keyword evidence="1" id="KW-0560">Oxidoreductase</keyword>
<dbReference type="PATRIC" id="fig|1423731.3.peg.1249"/>
<gene>
    <name evidence="3" type="ORF">FC81_GL001218</name>
</gene>
<evidence type="ECO:0000313" key="3">
    <source>
        <dbReference type="EMBL" id="KRL01534.1"/>
    </source>
</evidence>
<accession>A0A0R1M0U6</accession>
<dbReference type="SUPFAM" id="SSF51735">
    <property type="entry name" value="NAD(P)-binding Rossmann-fold domains"/>
    <property type="match status" value="1"/>
</dbReference>
<dbReference type="OrthoDB" id="1523398at2"/>
<dbReference type="GO" id="GO:0052851">
    <property type="term" value="F:ferric-chelate reductase (NADPH) activity"/>
    <property type="evidence" value="ECO:0007669"/>
    <property type="project" value="TreeGrafter"/>
</dbReference>
<proteinExistence type="predicted"/>
<evidence type="ECO:0000256" key="1">
    <source>
        <dbReference type="ARBA" id="ARBA00023002"/>
    </source>
</evidence>